<dbReference type="PROSITE" id="PS00059">
    <property type="entry name" value="ADH_ZINC"/>
    <property type="match status" value="1"/>
</dbReference>
<dbReference type="SUPFAM" id="SSF50129">
    <property type="entry name" value="GroES-like"/>
    <property type="match status" value="1"/>
</dbReference>
<proteinExistence type="inferred from homology"/>
<evidence type="ECO:0000256" key="6">
    <source>
        <dbReference type="ARBA" id="ARBA00023002"/>
    </source>
</evidence>
<dbReference type="SMART" id="SM00829">
    <property type="entry name" value="PKS_ER"/>
    <property type="match status" value="1"/>
</dbReference>
<keyword evidence="5 9" id="KW-0862">Zinc</keyword>
<keyword evidence="12" id="KW-1185">Reference proteome</keyword>
<dbReference type="SUPFAM" id="SSF51735">
    <property type="entry name" value="NAD(P)-binding Rossmann-fold domains"/>
    <property type="match status" value="1"/>
</dbReference>
<evidence type="ECO:0000256" key="7">
    <source>
        <dbReference type="ARBA" id="ARBA00049164"/>
    </source>
</evidence>
<dbReference type="Proteomes" id="UP000029713">
    <property type="component" value="Unassembled WGS sequence"/>
</dbReference>
<comment type="similarity">
    <text evidence="2 9">Belongs to the zinc-containing alcohol dehydrogenase family.</text>
</comment>
<evidence type="ECO:0000256" key="9">
    <source>
        <dbReference type="RuleBase" id="RU361277"/>
    </source>
</evidence>
<dbReference type="GO" id="GO:0008270">
    <property type="term" value="F:zinc ion binding"/>
    <property type="evidence" value="ECO:0007669"/>
    <property type="project" value="InterPro"/>
</dbReference>
<organism evidence="11 12">
    <name type="scientific">Modestobacter caceresii</name>
    <dbReference type="NCBI Taxonomy" id="1522368"/>
    <lineage>
        <taxon>Bacteria</taxon>
        <taxon>Bacillati</taxon>
        <taxon>Actinomycetota</taxon>
        <taxon>Actinomycetes</taxon>
        <taxon>Geodermatophilales</taxon>
        <taxon>Geodermatophilaceae</taxon>
        <taxon>Modestobacter</taxon>
    </lineage>
</organism>
<evidence type="ECO:0000256" key="4">
    <source>
        <dbReference type="ARBA" id="ARBA00022723"/>
    </source>
</evidence>
<evidence type="ECO:0000256" key="8">
    <source>
        <dbReference type="ARBA" id="ARBA00049243"/>
    </source>
</evidence>
<dbReference type="PANTHER" id="PTHR42940">
    <property type="entry name" value="ALCOHOL DEHYDROGENASE 1-RELATED"/>
    <property type="match status" value="1"/>
</dbReference>
<evidence type="ECO:0000256" key="5">
    <source>
        <dbReference type="ARBA" id="ARBA00022833"/>
    </source>
</evidence>
<dbReference type="RefSeq" id="WP_036337069.1">
    <property type="nucleotide sequence ID" value="NZ_JPMX01000075.1"/>
</dbReference>
<dbReference type="InterPro" id="IPR013149">
    <property type="entry name" value="ADH-like_C"/>
</dbReference>
<dbReference type="InterPro" id="IPR011032">
    <property type="entry name" value="GroES-like_sf"/>
</dbReference>
<dbReference type="GO" id="GO:0005737">
    <property type="term" value="C:cytoplasm"/>
    <property type="evidence" value="ECO:0007669"/>
    <property type="project" value="TreeGrafter"/>
</dbReference>
<evidence type="ECO:0000259" key="10">
    <source>
        <dbReference type="SMART" id="SM00829"/>
    </source>
</evidence>
<keyword evidence="4 9" id="KW-0479">Metal-binding</keyword>
<dbReference type="Pfam" id="PF00107">
    <property type="entry name" value="ADH_zinc_N"/>
    <property type="match status" value="1"/>
</dbReference>
<dbReference type="EC" id="1.1.1.1" evidence="3"/>
<dbReference type="AlphaFoldDB" id="A0A098Y799"/>
<reference evidence="11 12" key="1">
    <citation type="submission" date="2014-07" db="EMBL/GenBank/DDBJ databases">
        <title>Biosystematic studies on Modestobacter strains isolated from extreme hyper-arid desert soil and from historic building.</title>
        <authorList>
            <person name="Bukarasam K."/>
            <person name="Bull A."/>
            <person name="Girard G."/>
            <person name="van Wezel G."/>
            <person name="Goodfellow M."/>
        </authorList>
    </citation>
    <scope>NUCLEOTIDE SEQUENCE [LARGE SCALE GENOMIC DNA]</scope>
    <source>
        <strain evidence="11 12">KNN45-2b</strain>
    </source>
</reference>
<sequence>MLAARFHAPDRPLALDDVPVPEPAPDEVRVRVRAAGVCGTELHFTDGLYAPSRTPMTLGHEAAGTVDAVGSAVTGWAEGDRVAVYYYLFCGSCRWCLRGRQNLCLTPRGVLAFAADGAFAEQLVVPAHCLVRLPDELPFEAAAPLCCAGTTAVHALTEAAVEPGDVVVVLGAGGVGLAAVQEARRRGGVVVAVSRDDARRSAARSAGAVAAVSPAELADTVARLSGGQGADVVVELAGVTATLELATAVLGRRGRLVLVGYSADALTVSPLGMVVAEQRVIASVGNTLAELEQAVALAAAGQLAPPVAGTLPLTQVNEALDRLRKGDVAGRLVLTP</sequence>
<comment type="cofactor">
    <cofactor evidence="1 9">
        <name>Zn(2+)</name>
        <dbReference type="ChEBI" id="CHEBI:29105"/>
    </cofactor>
</comment>
<dbReference type="InterPro" id="IPR020843">
    <property type="entry name" value="ER"/>
</dbReference>
<evidence type="ECO:0000256" key="3">
    <source>
        <dbReference type="ARBA" id="ARBA00013190"/>
    </source>
</evidence>
<evidence type="ECO:0000256" key="2">
    <source>
        <dbReference type="ARBA" id="ARBA00008072"/>
    </source>
</evidence>
<comment type="catalytic activity">
    <reaction evidence="8">
        <text>a primary alcohol + NAD(+) = an aldehyde + NADH + H(+)</text>
        <dbReference type="Rhea" id="RHEA:10736"/>
        <dbReference type="ChEBI" id="CHEBI:15378"/>
        <dbReference type="ChEBI" id="CHEBI:15734"/>
        <dbReference type="ChEBI" id="CHEBI:17478"/>
        <dbReference type="ChEBI" id="CHEBI:57540"/>
        <dbReference type="ChEBI" id="CHEBI:57945"/>
        <dbReference type="EC" id="1.1.1.1"/>
    </reaction>
</comment>
<feature type="domain" description="Enoyl reductase (ER)" evidence="10">
    <location>
        <begin position="8"/>
        <end position="334"/>
    </location>
</feature>
<dbReference type="EMBL" id="JPMX01000075">
    <property type="protein sequence ID" value="KGH45616.1"/>
    <property type="molecule type" value="Genomic_DNA"/>
</dbReference>
<accession>A0A098Y799</accession>
<dbReference type="InterPro" id="IPR013154">
    <property type="entry name" value="ADH-like_N"/>
</dbReference>
<name>A0A098Y799_9ACTN</name>
<dbReference type="InterPro" id="IPR036291">
    <property type="entry name" value="NAD(P)-bd_dom_sf"/>
</dbReference>
<dbReference type="InterPro" id="IPR002328">
    <property type="entry name" value="ADH_Zn_CS"/>
</dbReference>
<evidence type="ECO:0000313" key="11">
    <source>
        <dbReference type="EMBL" id="KGH45616.1"/>
    </source>
</evidence>
<keyword evidence="6" id="KW-0560">Oxidoreductase</keyword>
<gene>
    <name evidence="11" type="ORF">IN07_16040</name>
</gene>
<protein>
    <recommendedName>
        <fullName evidence="3">alcohol dehydrogenase</fullName>
        <ecNumber evidence="3">1.1.1.1</ecNumber>
    </recommendedName>
</protein>
<dbReference type="Pfam" id="PF08240">
    <property type="entry name" value="ADH_N"/>
    <property type="match status" value="1"/>
</dbReference>
<dbReference type="GO" id="GO:0004022">
    <property type="term" value="F:alcohol dehydrogenase (NAD+) activity"/>
    <property type="evidence" value="ECO:0007669"/>
    <property type="project" value="UniProtKB-EC"/>
</dbReference>
<evidence type="ECO:0000313" key="12">
    <source>
        <dbReference type="Proteomes" id="UP000029713"/>
    </source>
</evidence>
<dbReference type="OrthoDB" id="3567264at2"/>
<evidence type="ECO:0000256" key="1">
    <source>
        <dbReference type="ARBA" id="ARBA00001947"/>
    </source>
</evidence>
<comment type="catalytic activity">
    <reaction evidence="7">
        <text>a secondary alcohol + NAD(+) = a ketone + NADH + H(+)</text>
        <dbReference type="Rhea" id="RHEA:10740"/>
        <dbReference type="ChEBI" id="CHEBI:15378"/>
        <dbReference type="ChEBI" id="CHEBI:17087"/>
        <dbReference type="ChEBI" id="CHEBI:35681"/>
        <dbReference type="ChEBI" id="CHEBI:57540"/>
        <dbReference type="ChEBI" id="CHEBI:57945"/>
        <dbReference type="EC" id="1.1.1.1"/>
    </reaction>
</comment>
<dbReference type="STRING" id="1522368.IN07_16040"/>
<dbReference type="PANTHER" id="PTHR42940:SF8">
    <property type="entry name" value="VACUOLAR PROTEIN SORTING-ASSOCIATED PROTEIN 11"/>
    <property type="match status" value="1"/>
</dbReference>
<dbReference type="Gene3D" id="3.90.180.10">
    <property type="entry name" value="Medium-chain alcohol dehydrogenases, catalytic domain"/>
    <property type="match status" value="1"/>
</dbReference>
<comment type="caution">
    <text evidence="11">The sequence shown here is derived from an EMBL/GenBank/DDBJ whole genome shotgun (WGS) entry which is preliminary data.</text>
</comment>